<keyword evidence="1" id="KW-0812">Transmembrane</keyword>
<keyword evidence="3" id="KW-1185">Reference proteome</keyword>
<feature type="transmembrane region" description="Helical" evidence="1">
    <location>
        <begin position="6"/>
        <end position="23"/>
    </location>
</feature>
<sequence>MWELTTFTLISPSVYYIKLAILTQRTQKKEKKRAKALLQARRIQQRAFITKVETPSLS</sequence>
<keyword evidence="1" id="KW-1133">Transmembrane helix</keyword>
<evidence type="ECO:0000313" key="3">
    <source>
        <dbReference type="Proteomes" id="UP000238479"/>
    </source>
</evidence>
<proteinExistence type="predicted"/>
<accession>A0A2P6RTS8</accession>
<comment type="caution">
    <text evidence="2">The sequence shown here is derived from an EMBL/GenBank/DDBJ whole genome shotgun (WGS) entry which is preliminary data.</text>
</comment>
<dbReference type="Gramene" id="PRQ49825">
    <property type="protein sequence ID" value="PRQ49825"/>
    <property type="gene ID" value="RchiOBHm_Chr2g0126251"/>
</dbReference>
<reference evidence="2 3" key="1">
    <citation type="journal article" date="2018" name="Nat. Genet.">
        <title>The Rosa genome provides new insights in the design of modern roses.</title>
        <authorList>
            <person name="Bendahmane M."/>
        </authorList>
    </citation>
    <scope>NUCLEOTIDE SEQUENCE [LARGE SCALE GENOMIC DNA]</scope>
    <source>
        <strain evidence="3">cv. Old Blush</strain>
    </source>
</reference>
<dbReference type="AlphaFoldDB" id="A0A2P6RTS8"/>
<keyword evidence="1" id="KW-0472">Membrane</keyword>
<evidence type="ECO:0000313" key="2">
    <source>
        <dbReference type="EMBL" id="PRQ49825.1"/>
    </source>
</evidence>
<name>A0A2P6RTS8_ROSCH</name>
<evidence type="ECO:0000256" key="1">
    <source>
        <dbReference type="SAM" id="Phobius"/>
    </source>
</evidence>
<organism evidence="2 3">
    <name type="scientific">Rosa chinensis</name>
    <name type="common">China rose</name>
    <dbReference type="NCBI Taxonomy" id="74649"/>
    <lineage>
        <taxon>Eukaryota</taxon>
        <taxon>Viridiplantae</taxon>
        <taxon>Streptophyta</taxon>
        <taxon>Embryophyta</taxon>
        <taxon>Tracheophyta</taxon>
        <taxon>Spermatophyta</taxon>
        <taxon>Magnoliopsida</taxon>
        <taxon>eudicotyledons</taxon>
        <taxon>Gunneridae</taxon>
        <taxon>Pentapetalae</taxon>
        <taxon>rosids</taxon>
        <taxon>fabids</taxon>
        <taxon>Rosales</taxon>
        <taxon>Rosaceae</taxon>
        <taxon>Rosoideae</taxon>
        <taxon>Rosoideae incertae sedis</taxon>
        <taxon>Rosa</taxon>
    </lineage>
</organism>
<dbReference type="Proteomes" id="UP000238479">
    <property type="component" value="Chromosome 2"/>
</dbReference>
<gene>
    <name evidence="2" type="ORF">RchiOBHm_Chr2g0126251</name>
</gene>
<dbReference type="EMBL" id="PDCK01000040">
    <property type="protein sequence ID" value="PRQ49825.1"/>
    <property type="molecule type" value="Genomic_DNA"/>
</dbReference>
<protein>
    <submittedName>
        <fullName evidence="2">Uncharacterized protein</fullName>
    </submittedName>
</protein>